<dbReference type="Proteomes" id="UP000649617">
    <property type="component" value="Unassembled WGS sequence"/>
</dbReference>
<dbReference type="AlphaFoldDB" id="A0A812NU69"/>
<dbReference type="Pfam" id="PF07690">
    <property type="entry name" value="MFS_1"/>
    <property type="match status" value="1"/>
</dbReference>
<keyword evidence="5" id="KW-0732">Signal</keyword>
<dbReference type="InterPro" id="IPR011701">
    <property type="entry name" value="MFS"/>
</dbReference>
<evidence type="ECO:0000256" key="5">
    <source>
        <dbReference type="ARBA" id="ARBA00022729"/>
    </source>
</evidence>
<feature type="active site" description="Charge relay system" evidence="10">
    <location>
        <position position="491"/>
    </location>
</feature>
<keyword evidence="12" id="KW-0812">Transmembrane</keyword>
<dbReference type="Gene3D" id="2.40.10.120">
    <property type="match status" value="1"/>
</dbReference>
<feature type="transmembrane region" description="Helical" evidence="12">
    <location>
        <begin position="34"/>
        <end position="56"/>
    </location>
</feature>
<feature type="binding site" evidence="11">
    <location>
        <position position="461"/>
    </location>
    <ligand>
        <name>substrate</name>
    </ligand>
</feature>
<dbReference type="FunFam" id="2.40.10.10:FF:000001">
    <property type="entry name" value="Periplasmic serine protease DegS"/>
    <property type="match status" value="1"/>
</dbReference>
<dbReference type="OrthoDB" id="4217619at2759"/>
<dbReference type="PRINTS" id="PR00834">
    <property type="entry name" value="PROTEASES2C"/>
</dbReference>
<feature type="transmembrane region" description="Helical" evidence="12">
    <location>
        <begin position="325"/>
        <end position="348"/>
    </location>
</feature>
<keyword evidence="9" id="KW-0720">Serine protease</keyword>
<dbReference type="Pfam" id="PF17820">
    <property type="entry name" value="PDZ_6"/>
    <property type="match status" value="1"/>
</dbReference>
<keyword evidence="7" id="KW-0574">Periplasm</keyword>
<feature type="active site" description="Charge relay system" evidence="10">
    <location>
        <position position="461"/>
    </location>
</feature>
<feature type="transmembrane region" description="Helical" evidence="12">
    <location>
        <begin position="122"/>
        <end position="145"/>
    </location>
</feature>
<evidence type="ECO:0000256" key="9">
    <source>
        <dbReference type="ARBA" id="ARBA00022825"/>
    </source>
</evidence>
<dbReference type="GO" id="GO:0004252">
    <property type="term" value="F:serine-type endopeptidase activity"/>
    <property type="evidence" value="ECO:0007669"/>
    <property type="project" value="InterPro"/>
</dbReference>
<evidence type="ECO:0000259" key="13">
    <source>
        <dbReference type="PROSITE" id="PS50106"/>
    </source>
</evidence>
<feature type="transmembrane region" description="Helical" evidence="12">
    <location>
        <begin position="63"/>
        <end position="82"/>
    </location>
</feature>
<comment type="similarity">
    <text evidence="3">Belongs to the peptidase S1C family.</text>
</comment>
<dbReference type="Gene3D" id="1.20.1250.20">
    <property type="entry name" value="MFS general substrate transporter like domains"/>
    <property type="match status" value="1"/>
</dbReference>
<dbReference type="Pfam" id="PF13365">
    <property type="entry name" value="Trypsin_2"/>
    <property type="match status" value="1"/>
</dbReference>
<dbReference type="NCBIfam" id="TIGR02037">
    <property type="entry name" value="degP_htrA_DO"/>
    <property type="match status" value="1"/>
</dbReference>
<feature type="domain" description="Major facilitator superfamily (MFS) profile" evidence="14">
    <location>
        <begin position="1"/>
        <end position="379"/>
    </location>
</feature>
<dbReference type="InterPro" id="IPR011782">
    <property type="entry name" value="Pept_S1C_Do"/>
</dbReference>
<keyword evidence="12" id="KW-1133">Transmembrane helix</keyword>
<dbReference type="InterPro" id="IPR041489">
    <property type="entry name" value="PDZ_6"/>
</dbReference>
<evidence type="ECO:0000259" key="14">
    <source>
        <dbReference type="PROSITE" id="PS50850"/>
    </source>
</evidence>
<evidence type="ECO:0000256" key="7">
    <source>
        <dbReference type="ARBA" id="ARBA00022764"/>
    </source>
</evidence>
<dbReference type="InterPro" id="IPR036034">
    <property type="entry name" value="PDZ_sf"/>
</dbReference>
<dbReference type="InterPro" id="IPR020846">
    <property type="entry name" value="MFS_dom"/>
</dbReference>
<accession>A0A812NU69</accession>
<evidence type="ECO:0000256" key="2">
    <source>
        <dbReference type="ARBA" id="ARBA00004418"/>
    </source>
</evidence>
<dbReference type="GO" id="GO:0022857">
    <property type="term" value="F:transmembrane transporter activity"/>
    <property type="evidence" value="ECO:0007669"/>
    <property type="project" value="InterPro"/>
</dbReference>
<evidence type="ECO:0000256" key="6">
    <source>
        <dbReference type="ARBA" id="ARBA00022737"/>
    </source>
</evidence>
<dbReference type="GO" id="GO:0012501">
    <property type="term" value="P:programmed cell death"/>
    <property type="evidence" value="ECO:0007669"/>
    <property type="project" value="TreeGrafter"/>
</dbReference>
<dbReference type="GO" id="GO:0016020">
    <property type="term" value="C:membrane"/>
    <property type="evidence" value="ECO:0007669"/>
    <property type="project" value="UniProtKB-SubCell"/>
</dbReference>
<dbReference type="PROSITE" id="PS50106">
    <property type="entry name" value="PDZ"/>
    <property type="match status" value="2"/>
</dbReference>
<evidence type="ECO:0000256" key="10">
    <source>
        <dbReference type="PIRSR" id="PIRSR611782-1"/>
    </source>
</evidence>
<dbReference type="InterPro" id="IPR001940">
    <property type="entry name" value="Peptidase_S1C"/>
</dbReference>
<proteinExistence type="inferred from homology"/>
<protein>
    <submittedName>
        <fullName evidence="15">DegP protein</fullName>
    </submittedName>
</protein>
<dbReference type="SUPFAM" id="SSF50494">
    <property type="entry name" value="Trypsin-like serine proteases"/>
    <property type="match status" value="1"/>
</dbReference>
<feature type="domain" description="PDZ" evidence="13">
    <location>
        <begin position="706"/>
        <end position="779"/>
    </location>
</feature>
<dbReference type="SUPFAM" id="SSF103473">
    <property type="entry name" value="MFS general substrate transporter"/>
    <property type="match status" value="1"/>
</dbReference>
<evidence type="ECO:0000313" key="16">
    <source>
        <dbReference type="Proteomes" id="UP000649617"/>
    </source>
</evidence>
<keyword evidence="6" id="KW-0677">Repeat</keyword>
<evidence type="ECO:0000256" key="4">
    <source>
        <dbReference type="ARBA" id="ARBA00022670"/>
    </source>
</evidence>
<feature type="transmembrane region" description="Helical" evidence="12">
    <location>
        <begin position="202"/>
        <end position="225"/>
    </location>
</feature>
<dbReference type="SMART" id="SM00228">
    <property type="entry name" value="PDZ"/>
    <property type="match status" value="2"/>
</dbReference>
<reference evidence="15" key="1">
    <citation type="submission" date="2021-02" db="EMBL/GenBank/DDBJ databases">
        <authorList>
            <person name="Dougan E. K."/>
            <person name="Rhodes N."/>
            <person name="Thang M."/>
            <person name="Chan C."/>
        </authorList>
    </citation>
    <scope>NUCLEOTIDE SEQUENCE</scope>
</reference>
<dbReference type="Pfam" id="PF13180">
    <property type="entry name" value="PDZ_2"/>
    <property type="match status" value="1"/>
</dbReference>
<sequence length="809" mass="85762">MLFVQTVSSGLGFYNMSVYMAEFAELLALPLSRLSFAVSLFFIVGGAAGMFVASLLDRFEVRWIMVAGALISAVALAAVGQAESLWQIYVLFSLFGLGSTGVSLVVATTLVTRWFPGPNRSVALSIASTGLSLGGVLVTPATAYLFNTWGVPQTMPWLGLAFAGLIIPVALWVVRMPDAPVVGGSALPAGEWTYRAAIRTRFFIMLAIGYVFCLGAQVGGIAHLYNRVDELAGFQSAASAVQALTLCSIMGRFAGGWLVMRLPIRSFAVVNLFVQMTGLLTIGLASSAEIALLGAAVFGVSVGNLLMIQPLWLAEAFPGSVYPRVFALANACAVAGVSMGPFVLGLAYDHANYSVAYSVAMAVSVLALIFIVLAGKRPQPAALPFSMPGEGKLPSLADMLENVNPAVVNIATYTTVSSSNPLLEDPFFRRFFNVPRGRRTQSAGSGVIVDAQRGYIVTNDHVVGRADEISVGLADGRVMQAQLVGRDSQVDLAVLKVDPEDLAEISIANSADLRVGDFVVAIGNPFGLTQTVTSGIVSALGRSGLGIEGYEDFIQTDAPINPGNSGGALVDLNGHLIGINTAILAPTGSNVGIGFAIPSNMVRAVMEQIIENGEVKRGLIGVIVQRLNADLAQAFGVDRRSGVVVVEVEPDSPADEAGLQAGDIITRVGERVIEKISDFHSQAAVMFIGDDVAIELIRNGRTRSVDLEIKENTQQSALGRRIDPRLAGIELENFMNPDEPGMSSGVLTTSVEPRSKAHAYGLRAGDVIVGVNRRTVRDLAEFRDAVLLDPRQIVMRVYRNGRFGNVVIR</sequence>
<dbReference type="SUPFAM" id="SSF50156">
    <property type="entry name" value="PDZ domain-like"/>
    <property type="match status" value="2"/>
</dbReference>
<name>A0A812NU69_SYMPI</name>
<feature type="binding site" evidence="11">
    <location>
        <position position="491"/>
    </location>
    <ligand>
        <name>substrate</name>
    </ligand>
</feature>
<gene>
    <name evidence="15" type="primary">degP</name>
    <name evidence="15" type="ORF">SPIL2461_LOCUS7225</name>
</gene>
<evidence type="ECO:0000256" key="3">
    <source>
        <dbReference type="ARBA" id="ARBA00010541"/>
    </source>
</evidence>
<dbReference type="PANTHER" id="PTHR22939">
    <property type="entry name" value="SERINE PROTEASE FAMILY S1C HTRA-RELATED"/>
    <property type="match status" value="1"/>
</dbReference>
<keyword evidence="4" id="KW-0645">Protease</keyword>
<comment type="caution">
    <text evidence="15">The sequence shown here is derived from an EMBL/GenBank/DDBJ whole genome shotgun (WGS) entry which is preliminary data.</text>
</comment>
<evidence type="ECO:0000313" key="15">
    <source>
        <dbReference type="EMBL" id="CAE7314780.1"/>
    </source>
</evidence>
<evidence type="ECO:0000256" key="11">
    <source>
        <dbReference type="PIRSR" id="PIRSR611782-2"/>
    </source>
</evidence>
<feature type="binding site" evidence="11">
    <location>
        <begin position="563"/>
        <end position="565"/>
    </location>
    <ligand>
        <name>substrate</name>
    </ligand>
</feature>
<feature type="transmembrane region" description="Helical" evidence="12">
    <location>
        <begin position="354"/>
        <end position="374"/>
    </location>
</feature>
<keyword evidence="12" id="KW-0472">Membrane</keyword>
<dbReference type="GO" id="GO:0006508">
    <property type="term" value="P:proteolysis"/>
    <property type="evidence" value="ECO:0007669"/>
    <property type="project" value="UniProtKB-KW"/>
</dbReference>
<organism evidence="15 16">
    <name type="scientific">Symbiodinium pilosum</name>
    <name type="common">Dinoflagellate</name>
    <dbReference type="NCBI Taxonomy" id="2952"/>
    <lineage>
        <taxon>Eukaryota</taxon>
        <taxon>Sar</taxon>
        <taxon>Alveolata</taxon>
        <taxon>Dinophyceae</taxon>
        <taxon>Suessiales</taxon>
        <taxon>Symbiodiniaceae</taxon>
        <taxon>Symbiodinium</taxon>
    </lineage>
</organism>
<dbReference type="InterPro" id="IPR009003">
    <property type="entry name" value="Peptidase_S1_PA"/>
</dbReference>
<evidence type="ECO:0000256" key="12">
    <source>
        <dbReference type="SAM" id="Phobius"/>
    </source>
</evidence>
<keyword evidence="16" id="KW-1185">Reference proteome</keyword>
<feature type="domain" description="PDZ" evidence="13">
    <location>
        <begin position="621"/>
        <end position="700"/>
    </location>
</feature>
<keyword evidence="8" id="KW-0378">Hydrolase</keyword>
<dbReference type="PANTHER" id="PTHR22939:SF129">
    <property type="entry name" value="SERINE PROTEASE HTRA2, MITOCHONDRIAL"/>
    <property type="match status" value="1"/>
</dbReference>
<comment type="subcellular location">
    <subcellularLocation>
        <location evidence="1">Membrane</location>
        <topology evidence="1">Multi-pass membrane protein</topology>
    </subcellularLocation>
    <subcellularLocation>
        <location evidence="2">Periplasm</location>
    </subcellularLocation>
</comment>
<evidence type="ECO:0000256" key="1">
    <source>
        <dbReference type="ARBA" id="ARBA00004141"/>
    </source>
</evidence>
<dbReference type="PROSITE" id="PS50850">
    <property type="entry name" value="MFS"/>
    <property type="match status" value="1"/>
</dbReference>
<dbReference type="InterPro" id="IPR001478">
    <property type="entry name" value="PDZ"/>
</dbReference>
<feature type="transmembrane region" description="Helical" evidence="12">
    <location>
        <begin position="157"/>
        <end position="174"/>
    </location>
</feature>
<evidence type="ECO:0000256" key="8">
    <source>
        <dbReference type="ARBA" id="ARBA00022801"/>
    </source>
</evidence>
<feature type="transmembrane region" description="Helical" evidence="12">
    <location>
        <begin position="267"/>
        <end position="285"/>
    </location>
</feature>
<feature type="transmembrane region" description="Helical" evidence="12">
    <location>
        <begin position="291"/>
        <end position="313"/>
    </location>
</feature>
<feature type="transmembrane region" description="Helical" evidence="12">
    <location>
        <begin position="88"/>
        <end position="110"/>
    </location>
</feature>
<dbReference type="EMBL" id="CAJNIZ010011113">
    <property type="protein sequence ID" value="CAE7314780.1"/>
    <property type="molecule type" value="Genomic_DNA"/>
</dbReference>
<dbReference type="Gene3D" id="2.30.42.10">
    <property type="match status" value="2"/>
</dbReference>
<dbReference type="InterPro" id="IPR036259">
    <property type="entry name" value="MFS_trans_sf"/>
</dbReference>
<feature type="binding site" evidence="11">
    <location>
        <begin position="581"/>
        <end position="585"/>
    </location>
    <ligand>
        <name>substrate</name>
    </ligand>
</feature>
<feature type="active site" description="Charge relay system" evidence="10">
    <location>
        <position position="565"/>
    </location>
</feature>